<reference evidence="1 2" key="1">
    <citation type="journal article" date="2015" name="Genome Announc.">
        <title>Expanding the biotechnology potential of lactobacilli through comparative genomics of 213 strains and associated genera.</title>
        <authorList>
            <person name="Sun Z."/>
            <person name="Harris H.M."/>
            <person name="McCann A."/>
            <person name="Guo C."/>
            <person name="Argimon S."/>
            <person name="Zhang W."/>
            <person name="Yang X."/>
            <person name="Jeffery I.B."/>
            <person name="Cooney J.C."/>
            <person name="Kagawa T.F."/>
            <person name="Liu W."/>
            <person name="Song Y."/>
            <person name="Salvetti E."/>
            <person name="Wrobel A."/>
            <person name="Rasinkangas P."/>
            <person name="Parkhill J."/>
            <person name="Rea M.C."/>
            <person name="O'Sullivan O."/>
            <person name="Ritari J."/>
            <person name="Douillard F.P."/>
            <person name="Paul Ross R."/>
            <person name="Yang R."/>
            <person name="Briner A.E."/>
            <person name="Felis G.E."/>
            <person name="de Vos W.M."/>
            <person name="Barrangou R."/>
            <person name="Klaenhammer T.R."/>
            <person name="Caufield P.W."/>
            <person name="Cui Y."/>
            <person name="Zhang H."/>
            <person name="O'Toole P.W."/>
        </authorList>
    </citation>
    <scope>NUCLEOTIDE SEQUENCE [LARGE SCALE GENOMIC DNA]</scope>
    <source>
        <strain evidence="1 2">DSM 21115</strain>
    </source>
</reference>
<organism evidence="1 2">
    <name type="scientific">Lactiplantibacillus fabifermentans DSM 21115</name>
    <dbReference type="NCBI Taxonomy" id="1413187"/>
    <lineage>
        <taxon>Bacteria</taxon>
        <taxon>Bacillati</taxon>
        <taxon>Bacillota</taxon>
        <taxon>Bacilli</taxon>
        <taxon>Lactobacillales</taxon>
        <taxon>Lactobacillaceae</taxon>
        <taxon>Lactiplantibacillus</taxon>
    </lineage>
</organism>
<accession>A0A0R2NJF9</accession>
<evidence type="ECO:0000313" key="2">
    <source>
        <dbReference type="Proteomes" id="UP000050920"/>
    </source>
</evidence>
<proteinExistence type="predicted"/>
<evidence type="ECO:0000313" key="1">
    <source>
        <dbReference type="EMBL" id="KRO25910.1"/>
    </source>
</evidence>
<comment type="caution">
    <text evidence="1">The sequence shown here is derived from an EMBL/GenBank/DDBJ whole genome shotgun (WGS) entry which is preliminary data.</text>
</comment>
<sequence>MINMQYQNLSVKFDNQTKILKYDPLLIYVRVKTLDGTNTTINCLNVQHALTLLYQLKPDARLALYGHYNQRHQFVITRFMVGQPVQQQVS</sequence>
<protein>
    <submittedName>
        <fullName evidence="1">Uncharacterized protein</fullName>
    </submittedName>
</protein>
<keyword evidence="2" id="KW-1185">Reference proteome</keyword>
<name>A0A0R2NJF9_9LACO</name>
<dbReference type="AlphaFoldDB" id="A0A0R2NJF9"/>
<gene>
    <name evidence="1" type="ORF">DY78_GL001102</name>
</gene>
<dbReference type="EMBL" id="AYGX02000142">
    <property type="protein sequence ID" value="KRO25910.1"/>
    <property type="molecule type" value="Genomic_DNA"/>
</dbReference>
<dbReference type="Proteomes" id="UP000050920">
    <property type="component" value="Unassembled WGS sequence"/>
</dbReference>